<dbReference type="Proteomes" id="UP000322530">
    <property type="component" value="Unassembled WGS sequence"/>
</dbReference>
<reference evidence="2 3" key="1">
    <citation type="submission" date="2019-01" db="EMBL/GenBank/DDBJ databases">
        <title>Draft genome sequence of Dictyobacter sp. Uno17.</title>
        <authorList>
            <person name="Wang C.M."/>
            <person name="Zheng Y."/>
            <person name="Sakai Y."/>
            <person name="Abe K."/>
            <person name="Yokota A."/>
            <person name="Yabe S."/>
        </authorList>
    </citation>
    <scope>NUCLEOTIDE SEQUENCE [LARGE SCALE GENOMIC DNA]</scope>
    <source>
        <strain evidence="2 3">Uno17</strain>
    </source>
</reference>
<dbReference type="AlphaFoldDB" id="A0A5A5TGV6"/>
<proteinExistence type="predicted"/>
<sequence>MGTYSKIRCAGAAKLQENAVVLMAELSEDDLTVVMGGYGGYGGVVDADPRTNPHTKPNTKPPRRNRRNRRNDRRR</sequence>
<name>A0A5A5TGV6_9CHLR</name>
<feature type="region of interest" description="Disordered" evidence="1">
    <location>
        <begin position="43"/>
        <end position="75"/>
    </location>
</feature>
<gene>
    <name evidence="2" type="ORF">KDI_43750</name>
</gene>
<keyword evidence="3" id="KW-1185">Reference proteome</keyword>
<comment type="caution">
    <text evidence="2">The sequence shown here is derived from an EMBL/GenBank/DDBJ whole genome shotgun (WGS) entry which is preliminary data.</text>
</comment>
<evidence type="ECO:0000313" key="3">
    <source>
        <dbReference type="Proteomes" id="UP000322530"/>
    </source>
</evidence>
<dbReference type="EMBL" id="BIXY01000083">
    <property type="protein sequence ID" value="GCF10811.1"/>
    <property type="molecule type" value="Genomic_DNA"/>
</dbReference>
<feature type="compositionally biased region" description="Basic residues" evidence="1">
    <location>
        <begin position="61"/>
        <end position="75"/>
    </location>
</feature>
<evidence type="ECO:0000313" key="2">
    <source>
        <dbReference type="EMBL" id="GCF10811.1"/>
    </source>
</evidence>
<organism evidence="2 3">
    <name type="scientific">Dictyobacter arantiisoli</name>
    <dbReference type="NCBI Taxonomy" id="2014874"/>
    <lineage>
        <taxon>Bacteria</taxon>
        <taxon>Bacillati</taxon>
        <taxon>Chloroflexota</taxon>
        <taxon>Ktedonobacteria</taxon>
        <taxon>Ktedonobacterales</taxon>
        <taxon>Dictyobacteraceae</taxon>
        <taxon>Dictyobacter</taxon>
    </lineage>
</organism>
<evidence type="ECO:0000256" key="1">
    <source>
        <dbReference type="SAM" id="MobiDB-lite"/>
    </source>
</evidence>
<protein>
    <submittedName>
        <fullName evidence="2">Uncharacterized protein</fullName>
    </submittedName>
</protein>
<accession>A0A5A5TGV6</accession>